<evidence type="ECO:0000256" key="2">
    <source>
        <dbReference type="ARBA" id="ARBA00022475"/>
    </source>
</evidence>
<feature type="transmembrane region" description="Helical" evidence="8">
    <location>
        <begin position="73"/>
        <end position="92"/>
    </location>
</feature>
<feature type="transmembrane region" description="Helical" evidence="8">
    <location>
        <begin position="373"/>
        <end position="394"/>
    </location>
</feature>
<dbReference type="PANTHER" id="PTHR42682:SF4">
    <property type="entry name" value="NADH-UBIQUINONE_PLASTOQUINONE"/>
    <property type="match status" value="1"/>
</dbReference>
<keyword evidence="5" id="KW-0560">Oxidoreductase</keyword>
<reference evidence="10 11" key="1">
    <citation type="submission" date="2021-06" db="EMBL/GenBank/DDBJ databases">
        <authorList>
            <person name="Sun Q."/>
            <person name="Li D."/>
        </authorList>
    </citation>
    <scope>NUCLEOTIDE SEQUENCE [LARGE SCALE GENOMIC DNA]</scope>
    <source>
        <strain evidence="10 11">MSJ-2</strain>
    </source>
</reference>
<evidence type="ECO:0000256" key="6">
    <source>
        <dbReference type="ARBA" id="ARBA00023136"/>
    </source>
</evidence>
<name>A0ABS6F7K7_9FIRM</name>
<evidence type="ECO:0000256" key="7">
    <source>
        <dbReference type="RuleBase" id="RU000320"/>
    </source>
</evidence>
<feature type="transmembrane region" description="Helical" evidence="8">
    <location>
        <begin position="331"/>
        <end position="352"/>
    </location>
</feature>
<feature type="transmembrane region" description="Helical" evidence="8">
    <location>
        <begin position="467"/>
        <end position="488"/>
    </location>
</feature>
<sequence>MASFLLVFLVCFPMVMGFVCYVIGRRHRDIQDHYVVVTAAVELAAALLVLFVQGRELTLGGICGFGISLSPDGFHGLLAILAAFLWLMTALPSREYFAESDSRTRYYLFYLLTLGALMGVFLSNDLFTTFLFFEMMSFTSYIWVVQNETREAIRASDTYLAVAVIGGMTLLMGLFLLQDLFGTLRIEALGPLVTGLPEAKLGQLYAAGGCCLFGFGAKAGMFPLHIWLPKAHPVAPAPSSALLSGILTKSGIYGILVISCNLFLYDMAWGKLILLLGVITMLGGAVLAVFSIDLKRTLACSSMSQIGFILVGVGMQVLLNRENALAAAGTVLHLVNHSLIKLVLFVAAGVVYRGTHSLNLNAVRGFANDRPRLAAVFTIGALSICGVPLFSGYVSKTLLHESIVEYIHLLGEEGVSTGAYQAVEALFLFTGGLTVAYMTKLFVALCIDPKMPGHHVPPAQYMDRSTAAAMGMGALLLVGMGMTPTLTMERLARFSQEFLHAAPLESHVHYFAWVNLKGALISLGIGLCVYFLFIRTCLMKRGHNGEWVYIDRWPRWLDIEERIYRPALDAAAFLGAMAARTLSSVGDTVLEMGRRVLFLKAPGIIVPKGNEEFGTYAKEPRKHTVLKTFSFDLLLAGLGLVSALLYILIRT</sequence>
<feature type="transmembrane region" description="Helical" evidence="8">
    <location>
        <begin position="127"/>
        <end position="146"/>
    </location>
</feature>
<feature type="transmembrane region" description="Helical" evidence="8">
    <location>
        <begin position="35"/>
        <end position="53"/>
    </location>
</feature>
<feature type="transmembrane region" description="Helical" evidence="8">
    <location>
        <begin position="271"/>
        <end position="290"/>
    </location>
</feature>
<feature type="domain" description="NADH:quinone oxidoreductase/Mrp antiporter transmembrane" evidence="9">
    <location>
        <begin position="123"/>
        <end position="406"/>
    </location>
</feature>
<feature type="transmembrane region" description="Helical" evidence="8">
    <location>
        <begin position="104"/>
        <end position="121"/>
    </location>
</feature>
<dbReference type="InterPro" id="IPR052175">
    <property type="entry name" value="ComplexI-like_HydComp"/>
</dbReference>
<evidence type="ECO:0000256" key="5">
    <source>
        <dbReference type="ARBA" id="ARBA00023002"/>
    </source>
</evidence>
<dbReference type="InterPro" id="IPR001750">
    <property type="entry name" value="ND/Mrp_TM"/>
</dbReference>
<evidence type="ECO:0000313" key="10">
    <source>
        <dbReference type="EMBL" id="MBU5626251.1"/>
    </source>
</evidence>
<evidence type="ECO:0000256" key="1">
    <source>
        <dbReference type="ARBA" id="ARBA00004651"/>
    </source>
</evidence>
<feature type="transmembrane region" description="Helical" evidence="8">
    <location>
        <begin position="425"/>
        <end position="447"/>
    </location>
</feature>
<dbReference type="EMBL" id="JAHLQN010000001">
    <property type="protein sequence ID" value="MBU5626251.1"/>
    <property type="molecule type" value="Genomic_DNA"/>
</dbReference>
<keyword evidence="2" id="KW-1003">Cell membrane</keyword>
<feature type="transmembrane region" description="Helical" evidence="8">
    <location>
        <begin position="629"/>
        <end position="649"/>
    </location>
</feature>
<proteinExistence type="predicted"/>
<evidence type="ECO:0000259" key="9">
    <source>
        <dbReference type="Pfam" id="PF00361"/>
    </source>
</evidence>
<keyword evidence="11" id="KW-1185">Reference proteome</keyword>
<comment type="subcellular location">
    <subcellularLocation>
        <location evidence="1">Cell membrane</location>
        <topology evidence="1">Multi-pass membrane protein</topology>
    </subcellularLocation>
    <subcellularLocation>
        <location evidence="7">Membrane</location>
        <topology evidence="7">Multi-pass membrane protein</topology>
    </subcellularLocation>
</comment>
<keyword evidence="6 8" id="KW-0472">Membrane</keyword>
<keyword evidence="4 8" id="KW-1133">Transmembrane helix</keyword>
<feature type="transmembrane region" description="Helical" evidence="8">
    <location>
        <begin position="508"/>
        <end position="533"/>
    </location>
</feature>
<dbReference type="PANTHER" id="PTHR42682">
    <property type="entry name" value="HYDROGENASE-4 COMPONENT F"/>
    <property type="match status" value="1"/>
</dbReference>
<evidence type="ECO:0000256" key="3">
    <source>
        <dbReference type="ARBA" id="ARBA00022692"/>
    </source>
</evidence>
<accession>A0ABS6F7K7</accession>
<feature type="transmembrane region" description="Helical" evidence="8">
    <location>
        <begin position="158"/>
        <end position="177"/>
    </location>
</feature>
<dbReference type="RefSeq" id="WP_216631759.1">
    <property type="nucleotide sequence ID" value="NZ_JAHLQN010000001.1"/>
</dbReference>
<organism evidence="10 11">
    <name type="scientific">Dysosmobacter acutus</name>
    <dbReference type="NCBI Taxonomy" id="2841504"/>
    <lineage>
        <taxon>Bacteria</taxon>
        <taxon>Bacillati</taxon>
        <taxon>Bacillota</taxon>
        <taxon>Clostridia</taxon>
        <taxon>Eubacteriales</taxon>
        <taxon>Oscillospiraceae</taxon>
        <taxon>Dysosmobacter</taxon>
    </lineage>
</organism>
<evidence type="ECO:0000313" key="11">
    <source>
        <dbReference type="Proteomes" id="UP000787672"/>
    </source>
</evidence>
<dbReference type="Proteomes" id="UP000787672">
    <property type="component" value="Unassembled WGS sequence"/>
</dbReference>
<dbReference type="Pfam" id="PF00361">
    <property type="entry name" value="Proton_antipo_M"/>
    <property type="match status" value="1"/>
</dbReference>
<evidence type="ECO:0000256" key="4">
    <source>
        <dbReference type="ARBA" id="ARBA00022989"/>
    </source>
</evidence>
<gene>
    <name evidence="10" type="ORF">KQI82_04855</name>
</gene>
<comment type="caution">
    <text evidence="10">The sequence shown here is derived from an EMBL/GenBank/DDBJ whole genome shotgun (WGS) entry which is preliminary data.</text>
</comment>
<feature type="transmembrane region" description="Helical" evidence="8">
    <location>
        <begin position="240"/>
        <end position="265"/>
    </location>
</feature>
<keyword evidence="3 7" id="KW-0812">Transmembrane</keyword>
<feature type="transmembrane region" description="Helical" evidence="8">
    <location>
        <begin position="297"/>
        <end position="319"/>
    </location>
</feature>
<evidence type="ECO:0000256" key="8">
    <source>
        <dbReference type="SAM" id="Phobius"/>
    </source>
</evidence>
<protein>
    <submittedName>
        <fullName evidence="10">Sodium:proton antiporter</fullName>
    </submittedName>
</protein>
<feature type="transmembrane region" description="Helical" evidence="8">
    <location>
        <begin position="204"/>
        <end position="228"/>
    </location>
</feature>
<feature type="transmembrane region" description="Helical" evidence="8">
    <location>
        <begin position="6"/>
        <end position="23"/>
    </location>
</feature>